<evidence type="ECO:0000313" key="2">
    <source>
        <dbReference type="Proteomes" id="UP000008320"/>
    </source>
</evidence>
<dbReference type="HOGENOM" id="CLU_3364708_0_0_5"/>
<reference evidence="1 2" key="1">
    <citation type="journal article" date="2006" name="PLoS Genet.">
        <title>Comparative genomics of emerging human ehrlichiosis agents.</title>
        <authorList>
            <person name="Dunning Hotopp J.C."/>
            <person name="Lin M."/>
            <person name="Madupu R."/>
            <person name="Crabtree J."/>
            <person name="Angiuoli S.V."/>
            <person name="Eisen J.A."/>
            <person name="Seshadri R."/>
            <person name="Ren Q."/>
            <person name="Wu M."/>
            <person name="Utterback T.R."/>
            <person name="Smith S."/>
            <person name="Lewis M."/>
            <person name="Khouri H."/>
            <person name="Zhang C."/>
            <person name="Niu H."/>
            <person name="Lin Q."/>
            <person name="Ohashi N."/>
            <person name="Zhi N."/>
            <person name="Nelson W."/>
            <person name="Brinkac L.M."/>
            <person name="Dodson R.J."/>
            <person name="Rosovitz M.J."/>
            <person name="Sundaram J."/>
            <person name="Daugherty S.C."/>
            <person name="Davidsen T."/>
            <person name="Durkin A.S."/>
            <person name="Gwinn M."/>
            <person name="Haft D.H."/>
            <person name="Selengut J.D."/>
            <person name="Sullivan S.A."/>
            <person name="Zafar N."/>
            <person name="Zhou L."/>
            <person name="Benahmed F."/>
            <person name="Forberger H."/>
            <person name="Halpin R."/>
            <person name="Mulligan S."/>
            <person name="Robinson J."/>
            <person name="White O."/>
            <person name="Rikihisa Y."/>
            <person name="Tettelin H."/>
        </authorList>
    </citation>
    <scope>NUCLEOTIDE SEQUENCE [LARGE SCALE GENOMIC DNA]</scope>
    <source>
        <strain evidence="2">ATCC CRL-10679 / Arkansas</strain>
    </source>
</reference>
<dbReference type="Proteomes" id="UP000008320">
    <property type="component" value="Chromosome"/>
</dbReference>
<protein>
    <submittedName>
        <fullName evidence="1">Uncharacterized protein</fullName>
    </submittedName>
</protein>
<dbReference type="EMBL" id="CP000236">
    <property type="protein sequence ID" value="ABD44887.1"/>
    <property type="molecule type" value="Genomic_DNA"/>
</dbReference>
<evidence type="ECO:0000313" key="1">
    <source>
        <dbReference type="EMBL" id="ABD44887.1"/>
    </source>
</evidence>
<accession>Q2GFH5</accession>
<proteinExistence type="predicted"/>
<name>Q2GFH5_EHRCR</name>
<dbReference type="AlphaFoldDB" id="Q2GFH5"/>
<organism evidence="1 2">
    <name type="scientific">Ehrlichia chaffeensis (strain ATCC CRL-10679 / Arkansas)</name>
    <dbReference type="NCBI Taxonomy" id="205920"/>
    <lineage>
        <taxon>Bacteria</taxon>
        <taxon>Pseudomonadati</taxon>
        <taxon>Pseudomonadota</taxon>
        <taxon>Alphaproteobacteria</taxon>
        <taxon>Rickettsiales</taxon>
        <taxon>Anaplasmataceae</taxon>
        <taxon>Ehrlichia</taxon>
    </lineage>
</organism>
<dbReference type="KEGG" id="ech:ECH_1022"/>
<gene>
    <name evidence="1" type="ordered locus">ECH_1022</name>
</gene>
<keyword evidence="2" id="KW-1185">Reference proteome</keyword>
<sequence length="35" mass="4287">MLKNYMKNNNYRYIFTAKNLNYTSNSILFETDVYV</sequence>